<dbReference type="Pfam" id="PF00300">
    <property type="entry name" value="His_Phos_1"/>
    <property type="match status" value="1"/>
</dbReference>
<name>A0A3E3IUX5_9FIRM</name>
<dbReference type="EMBL" id="QVLU01000013">
    <property type="protein sequence ID" value="RGE70880.1"/>
    <property type="molecule type" value="Genomic_DNA"/>
</dbReference>
<gene>
    <name evidence="3" type="ORF">DWY69_15235</name>
</gene>
<dbReference type="InterPro" id="IPR050275">
    <property type="entry name" value="PGM_Phosphatase"/>
</dbReference>
<dbReference type="CDD" id="cd07067">
    <property type="entry name" value="HP_PGM_like"/>
    <property type="match status" value="1"/>
</dbReference>
<feature type="binding site" evidence="2">
    <location>
        <begin position="10"/>
        <end position="17"/>
    </location>
    <ligand>
        <name>substrate</name>
    </ligand>
</feature>
<dbReference type="GO" id="GO:0005524">
    <property type="term" value="F:ATP binding"/>
    <property type="evidence" value="ECO:0007669"/>
    <property type="project" value="InterPro"/>
</dbReference>
<dbReference type="InterPro" id="IPR013078">
    <property type="entry name" value="His_Pase_superF_clade-1"/>
</dbReference>
<dbReference type="AlphaFoldDB" id="A0A3E3IUX5"/>
<feature type="binding site" evidence="2">
    <location>
        <position position="62"/>
    </location>
    <ligand>
        <name>substrate</name>
    </ligand>
</feature>
<evidence type="ECO:0000256" key="1">
    <source>
        <dbReference type="PIRSR" id="PIRSR613078-1"/>
    </source>
</evidence>
<sequence>MIGLNIYLLRHGETDWNLEGRLQGHEDIGMNQNGINQIEKAAEVLAGCMQNVDVIISSPLSRARKSAEIVAGRLDYKKEDIVTEPLFIERGFGLGEGLDYEERKKRFTDDIYPGMEPLEELIGRAGLAFHNILKKYNAQNVIIAAHGAILKAVLTAVTEGKIAYEGDRVKIEPGSVHLIRDEKGKAALFQWNKDIMGFKEIVY</sequence>
<feature type="active site" description="Proton donor/acceptor" evidence="1">
    <location>
        <position position="89"/>
    </location>
</feature>
<dbReference type="OrthoDB" id="9781415at2"/>
<reference evidence="3 4" key="1">
    <citation type="submission" date="2018-08" db="EMBL/GenBank/DDBJ databases">
        <title>A genome reference for cultivated species of the human gut microbiota.</title>
        <authorList>
            <person name="Zou Y."/>
            <person name="Xue W."/>
            <person name="Luo G."/>
        </authorList>
    </citation>
    <scope>NUCLEOTIDE SEQUENCE [LARGE SCALE GENOMIC DNA]</scope>
    <source>
        <strain evidence="3 4">AF26-4BH</strain>
    </source>
</reference>
<dbReference type="PRINTS" id="PR00991">
    <property type="entry name" value="6PFRUCTKNASE"/>
</dbReference>
<dbReference type="Proteomes" id="UP000261166">
    <property type="component" value="Unassembled WGS sequence"/>
</dbReference>
<dbReference type="InterPro" id="IPR029033">
    <property type="entry name" value="His_PPase_superfam"/>
</dbReference>
<dbReference type="PANTHER" id="PTHR48100:SF59">
    <property type="entry name" value="ADENOSYLCOBALAMIN_ALPHA-RIBAZOLE PHOSPHATASE"/>
    <property type="match status" value="1"/>
</dbReference>
<evidence type="ECO:0000313" key="3">
    <source>
        <dbReference type="EMBL" id="RGE70880.1"/>
    </source>
</evidence>
<dbReference type="InterPro" id="IPR003094">
    <property type="entry name" value="6Pfruct_kin"/>
</dbReference>
<dbReference type="SMART" id="SM00855">
    <property type="entry name" value="PGAM"/>
    <property type="match status" value="1"/>
</dbReference>
<dbReference type="PROSITE" id="PS00175">
    <property type="entry name" value="PG_MUTASE"/>
    <property type="match status" value="1"/>
</dbReference>
<proteinExistence type="predicted"/>
<dbReference type="InterPro" id="IPR001345">
    <property type="entry name" value="PG/BPGM_mutase_AS"/>
</dbReference>
<comment type="caution">
    <text evidence="3">The sequence shown here is derived from an EMBL/GenBank/DDBJ whole genome shotgun (WGS) entry which is preliminary data.</text>
</comment>
<dbReference type="GO" id="GO:0006003">
    <property type="term" value="P:fructose 2,6-bisphosphate metabolic process"/>
    <property type="evidence" value="ECO:0007669"/>
    <property type="project" value="InterPro"/>
</dbReference>
<dbReference type="PANTHER" id="PTHR48100">
    <property type="entry name" value="BROAD-SPECIFICITY PHOSPHATASE YOR283W-RELATED"/>
    <property type="match status" value="1"/>
</dbReference>
<dbReference type="GO" id="GO:0005737">
    <property type="term" value="C:cytoplasm"/>
    <property type="evidence" value="ECO:0007669"/>
    <property type="project" value="TreeGrafter"/>
</dbReference>
<organism evidence="3 4">
    <name type="scientific">Eisenbergiella massiliensis</name>
    <dbReference type="NCBI Taxonomy" id="1720294"/>
    <lineage>
        <taxon>Bacteria</taxon>
        <taxon>Bacillati</taxon>
        <taxon>Bacillota</taxon>
        <taxon>Clostridia</taxon>
        <taxon>Lachnospirales</taxon>
        <taxon>Lachnospiraceae</taxon>
        <taxon>Eisenbergiella</taxon>
    </lineage>
</organism>
<protein>
    <submittedName>
        <fullName evidence="3">Histidine phosphatase family protein</fullName>
    </submittedName>
</protein>
<dbReference type="SUPFAM" id="SSF53254">
    <property type="entry name" value="Phosphoglycerate mutase-like"/>
    <property type="match status" value="1"/>
</dbReference>
<evidence type="ECO:0000256" key="2">
    <source>
        <dbReference type="PIRSR" id="PIRSR613078-2"/>
    </source>
</evidence>
<feature type="active site" description="Tele-phosphohistidine intermediate" evidence="1">
    <location>
        <position position="11"/>
    </location>
</feature>
<dbReference type="Gene3D" id="3.40.50.1240">
    <property type="entry name" value="Phosphoglycerate mutase-like"/>
    <property type="match status" value="1"/>
</dbReference>
<accession>A0A3E3IUX5</accession>
<dbReference type="GO" id="GO:0016791">
    <property type="term" value="F:phosphatase activity"/>
    <property type="evidence" value="ECO:0007669"/>
    <property type="project" value="TreeGrafter"/>
</dbReference>
<evidence type="ECO:0000313" key="4">
    <source>
        <dbReference type="Proteomes" id="UP000261166"/>
    </source>
</evidence>